<dbReference type="InterPro" id="IPR051807">
    <property type="entry name" value="Sec-metab_biosynth-assoc"/>
</dbReference>
<feature type="domain" description="YCII-related" evidence="2">
    <location>
        <begin position="1"/>
        <end position="87"/>
    </location>
</feature>
<dbReference type="PANTHER" id="PTHR33606">
    <property type="entry name" value="PROTEIN YCII"/>
    <property type="match status" value="1"/>
</dbReference>
<comment type="similarity">
    <text evidence="1">Belongs to the YciI family.</text>
</comment>
<dbReference type="EMBL" id="JAUKVY010000039">
    <property type="protein sequence ID" value="MDO1537346.1"/>
    <property type="molecule type" value="Genomic_DNA"/>
</dbReference>
<comment type="caution">
    <text evidence="3">The sequence shown here is derived from an EMBL/GenBank/DDBJ whole genome shotgun (WGS) entry which is preliminary data.</text>
</comment>
<keyword evidence="4" id="KW-1185">Reference proteome</keyword>
<name>A0ABT8SEI7_9BURK</name>
<organism evidence="3 4">
    <name type="scientific">Variovorax ginsengisoli</name>
    <dbReference type="NCBI Taxonomy" id="363844"/>
    <lineage>
        <taxon>Bacteria</taxon>
        <taxon>Pseudomonadati</taxon>
        <taxon>Pseudomonadota</taxon>
        <taxon>Betaproteobacteria</taxon>
        <taxon>Burkholderiales</taxon>
        <taxon>Comamonadaceae</taxon>
        <taxon>Variovorax</taxon>
    </lineage>
</organism>
<accession>A0ABT8SEI7</accession>
<dbReference type="InterPro" id="IPR005545">
    <property type="entry name" value="YCII"/>
</dbReference>
<evidence type="ECO:0000259" key="2">
    <source>
        <dbReference type="Pfam" id="PF03795"/>
    </source>
</evidence>
<protein>
    <submittedName>
        <fullName evidence="3">YciI family protein</fullName>
    </submittedName>
</protein>
<reference evidence="3" key="1">
    <citation type="submission" date="2023-06" db="EMBL/GenBank/DDBJ databases">
        <authorList>
            <person name="Jiang Y."/>
            <person name="Liu Q."/>
        </authorList>
    </citation>
    <scope>NUCLEOTIDE SEQUENCE</scope>
    <source>
        <strain evidence="3">CGMCC 1.12090</strain>
    </source>
</reference>
<dbReference type="PANTHER" id="PTHR33606:SF3">
    <property type="entry name" value="PROTEIN YCII"/>
    <property type="match status" value="1"/>
</dbReference>
<dbReference type="SUPFAM" id="SSF54909">
    <property type="entry name" value="Dimeric alpha+beta barrel"/>
    <property type="match status" value="1"/>
</dbReference>
<evidence type="ECO:0000313" key="4">
    <source>
        <dbReference type="Proteomes" id="UP001169027"/>
    </source>
</evidence>
<dbReference type="Pfam" id="PF03795">
    <property type="entry name" value="YCII"/>
    <property type="match status" value="1"/>
</dbReference>
<dbReference type="Proteomes" id="UP001169027">
    <property type="component" value="Unassembled WGS sequence"/>
</dbReference>
<proteinExistence type="inferred from homology"/>
<dbReference type="InterPro" id="IPR011008">
    <property type="entry name" value="Dimeric_a/b-barrel"/>
</dbReference>
<dbReference type="Gene3D" id="3.30.70.1060">
    <property type="entry name" value="Dimeric alpha+beta barrel"/>
    <property type="match status" value="1"/>
</dbReference>
<dbReference type="RefSeq" id="WP_286537390.1">
    <property type="nucleotide sequence ID" value="NZ_JAUJZH010000039.1"/>
</dbReference>
<evidence type="ECO:0000313" key="3">
    <source>
        <dbReference type="EMBL" id="MDO1537346.1"/>
    </source>
</evidence>
<evidence type="ECO:0000256" key="1">
    <source>
        <dbReference type="ARBA" id="ARBA00007689"/>
    </source>
</evidence>
<sequence>MPFIILAYDKPGAERLRADLRPRHLAYLAARQDQMLAGGAVLDDDGKAIGGMIIVDTEDRAAAERFVGDDPFSTGGLFGSVQILPWRRSFFDRQRVSGL</sequence>
<gene>
    <name evidence="3" type="ORF">Q2T77_34350</name>
</gene>